<comment type="caution">
    <text evidence="1">The sequence shown here is derived from an EMBL/GenBank/DDBJ whole genome shotgun (WGS) entry which is preliminary data.</text>
</comment>
<organism evidence="1 2">
    <name type="scientific">Fulvimarina uroteuthidis</name>
    <dbReference type="NCBI Taxonomy" id="3098149"/>
    <lineage>
        <taxon>Bacteria</taxon>
        <taxon>Pseudomonadati</taxon>
        <taxon>Pseudomonadota</taxon>
        <taxon>Alphaproteobacteria</taxon>
        <taxon>Hyphomicrobiales</taxon>
        <taxon>Aurantimonadaceae</taxon>
        <taxon>Fulvimarina</taxon>
    </lineage>
</organism>
<dbReference type="Gene3D" id="1.25.40.10">
    <property type="entry name" value="Tetratricopeptide repeat domain"/>
    <property type="match status" value="1"/>
</dbReference>
<dbReference type="SUPFAM" id="SSF48452">
    <property type="entry name" value="TPR-like"/>
    <property type="match status" value="1"/>
</dbReference>
<accession>A0ABU5HZR3</accession>
<gene>
    <name evidence="1" type="ORF">U0C82_04220</name>
</gene>
<dbReference type="EMBL" id="JAXLPB010000001">
    <property type="protein sequence ID" value="MDY8108357.1"/>
    <property type="molecule type" value="Genomic_DNA"/>
</dbReference>
<dbReference type="InterPro" id="IPR010323">
    <property type="entry name" value="DUF924"/>
</dbReference>
<name>A0ABU5HZR3_9HYPH</name>
<protein>
    <submittedName>
        <fullName evidence="1">DUF924 family protein</fullName>
    </submittedName>
</protein>
<proteinExistence type="predicted"/>
<evidence type="ECO:0000313" key="1">
    <source>
        <dbReference type="EMBL" id="MDY8108357.1"/>
    </source>
</evidence>
<evidence type="ECO:0000313" key="2">
    <source>
        <dbReference type="Proteomes" id="UP001294412"/>
    </source>
</evidence>
<dbReference type="InterPro" id="IPR011990">
    <property type="entry name" value="TPR-like_helical_dom_sf"/>
</dbReference>
<dbReference type="Gene3D" id="1.20.58.320">
    <property type="entry name" value="TPR-like"/>
    <property type="match status" value="1"/>
</dbReference>
<dbReference type="RefSeq" id="WP_322185803.1">
    <property type="nucleotide sequence ID" value="NZ_JAXLPB010000001.1"/>
</dbReference>
<sequence length="183" mass="20972">MSEYAVLPETIVEFWWSAGLEKWFAKDDAFDETIRTRFLDLYERAATGGLDDWMDEPTGALALVILLDQFPRNMFRGTPKVYATDEKAKAIAEMALERGDHETVSEDINQFLAVPLMHSEDLADQDACIAWMERIGTEENVKFARHHRDIIARFGRFPHRNAILGRETSPEEQAFLEEDGFTG</sequence>
<dbReference type="Proteomes" id="UP001294412">
    <property type="component" value="Unassembled WGS sequence"/>
</dbReference>
<dbReference type="Pfam" id="PF06041">
    <property type="entry name" value="DUF924"/>
    <property type="match status" value="1"/>
</dbReference>
<keyword evidence="2" id="KW-1185">Reference proteome</keyword>
<reference evidence="1 2" key="1">
    <citation type="submission" date="2023-12" db="EMBL/GenBank/DDBJ databases">
        <title>Description of Novel Strain Fulvimarina sp. 2208YS6-2-32 isolated from Uroteuthis (Photololigo) edulis.</title>
        <authorList>
            <person name="Park J.-S."/>
        </authorList>
    </citation>
    <scope>NUCLEOTIDE SEQUENCE [LARGE SCALE GENOMIC DNA]</scope>
    <source>
        <strain evidence="1 2">2208YS6-2-32</strain>
    </source>
</reference>